<feature type="signal peptide" evidence="2">
    <location>
        <begin position="1"/>
        <end position="23"/>
    </location>
</feature>
<dbReference type="PANTHER" id="PTHR35936:SF17">
    <property type="entry name" value="ARGININE-BINDING EXTRACELLULAR PROTEIN ARTP"/>
    <property type="match status" value="1"/>
</dbReference>
<dbReference type="EMBL" id="CP077062">
    <property type="protein sequence ID" value="QWZ08832.1"/>
    <property type="molecule type" value="Genomic_DNA"/>
</dbReference>
<dbReference type="AlphaFoldDB" id="A0A975SZU8"/>
<accession>A0A975SZU8</accession>
<keyword evidence="1 2" id="KW-0732">Signal</keyword>
<gene>
    <name evidence="4" type="ORF">KRR39_02975</name>
</gene>
<protein>
    <submittedName>
        <fullName evidence="4">ABC transporter substrate-binding protein</fullName>
    </submittedName>
</protein>
<dbReference type="InterPro" id="IPR001638">
    <property type="entry name" value="Solute-binding_3/MltF_N"/>
</dbReference>
<dbReference type="RefSeq" id="WP_216940678.1">
    <property type="nucleotide sequence ID" value="NZ_CP077062.1"/>
</dbReference>
<dbReference type="PANTHER" id="PTHR35936">
    <property type="entry name" value="MEMBRANE-BOUND LYTIC MUREIN TRANSGLYCOSYLASE F"/>
    <property type="match status" value="1"/>
</dbReference>
<proteinExistence type="predicted"/>
<dbReference type="KEGG" id="nps:KRR39_02975"/>
<keyword evidence="5" id="KW-1185">Reference proteome</keyword>
<feature type="chain" id="PRO_5039073507" evidence="2">
    <location>
        <begin position="24"/>
        <end position="304"/>
    </location>
</feature>
<evidence type="ECO:0000256" key="2">
    <source>
        <dbReference type="SAM" id="SignalP"/>
    </source>
</evidence>
<evidence type="ECO:0000259" key="3">
    <source>
        <dbReference type="SMART" id="SM00062"/>
    </source>
</evidence>
<dbReference type="SMART" id="SM00062">
    <property type="entry name" value="PBPb"/>
    <property type="match status" value="1"/>
</dbReference>
<dbReference type="CDD" id="cd01004">
    <property type="entry name" value="PBP2_MidA_like"/>
    <property type="match status" value="1"/>
</dbReference>
<dbReference type="Proteomes" id="UP000683575">
    <property type="component" value="Chromosome"/>
</dbReference>
<name>A0A975SZU8_9ACTN</name>
<dbReference type="PROSITE" id="PS51257">
    <property type="entry name" value="PROKAR_LIPOPROTEIN"/>
    <property type="match status" value="1"/>
</dbReference>
<dbReference type="Pfam" id="PF00497">
    <property type="entry name" value="SBP_bac_3"/>
    <property type="match status" value="1"/>
</dbReference>
<feature type="domain" description="Solute-binding protein family 3/N-terminal" evidence="3">
    <location>
        <begin position="63"/>
        <end position="292"/>
    </location>
</feature>
<evidence type="ECO:0000313" key="5">
    <source>
        <dbReference type="Proteomes" id="UP000683575"/>
    </source>
</evidence>
<evidence type="ECO:0000256" key="1">
    <source>
        <dbReference type="ARBA" id="ARBA00022729"/>
    </source>
</evidence>
<organism evidence="4 5">
    <name type="scientific">Nocardioides panacis</name>
    <dbReference type="NCBI Taxonomy" id="2849501"/>
    <lineage>
        <taxon>Bacteria</taxon>
        <taxon>Bacillati</taxon>
        <taxon>Actinomycetota</taxon>
        <taxon>Actinomycetes</taxon>
        <taxon>Propionibacteriales</taxon>
        <taxon>Nocardioidaceae</taxon>
        <taxon>Nocardioides</taxon>
    </lineage>
</organism>
<evidence type="ECO:0000313" key="4">
    <source>
        <dbReference type="EMBL" id="QWZ08832.1"/>
    </source>
</evidence>
<sequence length="304" mass="32311">MTRQGTWRRRGAGVALATVLALAAGCGGKTSSESSADTAGAGKVRFDQALHDLLPDAVKKRGTLTVGTDASYAPMSSFGPDGRTIIGVEPDLGAAIGKVLGVRVRFSNQDFMELLPDVVDGRIDLAMSAMTDTAQRARTVDFVNYFSAGTAIVVQRGNPDAIADIKDLCGRPVAVEAGTTQVDLLARAQTNCPDEPIMVRTYPTNSDALVQLRTGRASAVLNDLPPAVFLVNDERTRTQYQLASTTQYEPGLYGIVVAPDQRGLRDAVQGACEELLRSGAYADVLQHWKVEGGAVDRVSIDSDR</sequence>
<reference evidence="4" key="1">
    <citation type="submission" date="2021-06" db="EMBL/GenBank/DDBJ databases">
        <title>Complete genome sequence of Nocardioides sp. G188.</title>
        <authorList>
            <person name="Im W.-T."/>
        </authorList>
    </citation>
    <scope>NUCLEOTIDE SEQUENCE</scope>
    <source>
        <strain evidence="4">G188</strain>
    </source>
</reference>